<reference evidence="2" key="1">
    <citation type="submission" date="2023-07" db="EMBL/GenBank/DDBJ databases">
        <authorList>
            <consortium name="AG Swart"/>
            <person name="Singh M."/>
            <person name="Singh A."/>
            <person name="Seah K."/>
            <person name="Emmerich C."/>
        </authorList>
    </citation>
    <scope>NUCLEOTIDE SEQUENCE</scope>
    <source>
        <strain evidence="2">DP1</strain>
    </source>
</reference>
<feature type="transmembrane region" description="Helical" evidence="1">
    <location>
        <begin position="50"/>
        <end position="69"/>
    </location>
</feature>
<dbReference type="AlphaFoldDB" id="A0AAD2D6E8"/>
<evidence type="ECO:0000256" key="1">
    <source>
        <dbReference type="SAM" id="Phobius"/>
    </source>
</evidence>
<evidence type="ECO:0000313" key="3">
    <source>
        <dbReference type="Proteomes" id="UP001295684"/>
    </source>
</evidence>
<accession>A0AAD2D6E8</accession>
<feature type="transmembrane region" description="Helical" evidence="1">
    <location>
        <begin position="81"/>
        <end position="99"/>
    </location>
</feature>
<evidence type="ECO:0000313" key="2">
    <source>
        <dbReference type="EMBL" id="CAI2382342.1"/>
    </source>
</evidence>
<feature type="transmembrane region" description="Helical" evidence="1">
    <location>
        <begin position="119"/>
        <end position="138"/>
    </location>
</feature>
<comment type="caution">
    <text evidence="2">The sequence shown here is derived from an EMBL/GenBank/DDBJ whole genome shotgun (WGS) entry which is preliminary data.</text>
</comment>
<gene>
    <name evidence="2" type="ORF">ECRASSUSDP1_LOCUS23813</name>
</gene>
<keyword evidence="1" id="KW-1133">Transmembrane helix</keyword>
<name>A0AAD2D6E8_EUPCR</name>
<keyword evidence="1" id="KW-0472">Membrane</keyword>
<proteinExistence type="predicted"/>
<organism evidence="2 3">
    <name type="scientific">Euplotes crassus</name>
    <dbReference type="NCBI Taxonomy" id="5936"/>
    <lineage>
        <taxon>Eukaryota</taxon>
        <taxon>Sar</taxon>
        <taxon>Alveolata</taxon>
        <taxon>Ciliophora</taxon>
        <taxon>Intramacronucleata</taxon>
        <taxon>Spirotrichea</taxon>
        <taxon>Hypotrichia</taxon>
        <taxon>Euplotida</taxon>
        <taxon>Euplotidae</taxon>
        <taxon>Moneuplotes</taxon>
    </lineage>
</organism>
<keyword evidence="1" id="KW-0812">Transmembrane</keyword>
<keyword evidence="3" id="KW-1185">Reference proteome</keyword>
<feature type="transmembrane region" description="Helical" evidence="1">
    <location>
        <begin position="22"/>
        <end position="44"/>
    </location>
</feature>
<sequence>MEYTLHNNQLVNSEQAEAGYTWVHYVNIFFLLGSTYQLFAVHPWNNPAEIIAGVMLAGSILFSAVHHLDSETAKNKDFQRWGNIVAAMQLGFFVVFALIFASTRENPAELLTNRIFMEYIVPTTMLPLTFLLIHGYGAQKPQQMVYVMPYNPNVGQPPKESSEMV</sequence>
<protein>
    <submittedName>
        <fullName evidence="2">Uncharacterized protein</fullName>
    </submittedName>
</protein>
<dbReference type="Proteomes" id="UP001295684">
    <property type="component" value="Unassembled WGS sequence"/>
</dbReference>
<dbReference type="EMBL" id="CAMPGE010024511">
    <property type="protein sequence ID" value="CAI2382342.1"/>
    <property type="molecule type" value="Genomic_DNA"/>
</dbReference>